<comment type="subcellular location">
    <subcellularLocation>
        <location evidence="1">Nucleus</location>
    </subcellularLocation>
</comment>
<dbReference type="SMART" id="SM00426">
    <property type="entry name" value="TEA"/>
    <property type="match status" value="1"/>
</dbReference>
<dbReference type="GO" id="GO:0000978">
    <property type="term" value="F:RNA polymerase II cis-regulatory region sequence-specific DNA binding"/>
    <property type="evidence" value="ECO:0007669"/>
    <property type="project" value="TreeGrafter"/>
</dbReference>
<evidence type="ECO:0000256" key="6">
    <source>
        <dbReference type="PROSITE-ProRule" id="PRU00505"/>
    </source>
</evidence>
<evidence type="ECO:0000256" key="1">
    <source>
        <dbReference type="ARBA" id="ARBA00004123"/>
    </source>
</evidence>
<feature type="domain" description="TEA" evidence="7">
    <location>
        <begin position="310"/>
        <end position="388"/>
    </location>
</feature>
<dbReference type="AlphaFoldDB" id="A0A0L6UZA0"/>
<evidence type="ECO:0000256" key="4">
    <source>
        <dbReference type="ARBA" id="ARBA00023163"/>
    </source>
</evidence>
<dbReference type="InterPro" id="IPR038096">
    <property type="entry name" value="TEA/ATTS_sf"/>
</dbReference>
<keyword evidence="5" id="KW-0539">Nucleus</keyword>
<proteinExistence type="inferred from homology"/>
<dbReference type="Pfam" id="PF01285">
    <property type="entry name" value="TEA"/>
    <property type="match status" value="1"/>
</dbReference>
<evidence type="ECO:0000256" key="3">
    <source>
        <dbReference type="ARBA" id="ARBA00023015"/>
    </source>
</evidence>
<evidence type="ECO:0000256" key="5">
    <source>
        <dbReference type="ARBA" id="ARBA00023242"/>
    </source>
</evidence>
<accession>A0A0L6UZA0</accession>
<keyword evidence="3" id="KW-0805">Transcription regulation</keyword>
<evidence type="ECO:0000313" key="9">
    <source>
        <dbReference type="Proteomes" id="UP000037035"/>
    </source>
</evidence>
<dbReference type="GO" id="GO:0000981">
    <property type="term" value="F:DNA-binding transcription factor activity, RNA polymerase II-specific"/>
    <property type="evidence" value="ECO:0007669"/>
    <property type="project" value="TreeGrafter"/>
</dbReference>
<dbReference type="Gene3D" id="6.10.20.40">
    <property type="entry name" value="TEA/ATTS domain"/>
    <property type="match status" value="1"/>
</dbReference>
<protein>
    <recommendedName>
        <fullName evidence="7">TEA domain-containing protein</fullName>
    </recommendedName>
</protein>
<dbReference type="VEuPathDB" id="FungiDB:VP01_311g3"/>
<name>A0A0L6UZA0_9BASI</name>
<feature type="DNA-binding region" description="TEA" evidence="6">
    <location>
        <begin position="310"/>
        <end position="388"/>
    </location>
</feature>
<dbReference type="PANTHER" id="PTHR11834:SF0">
    <property type="entry name" value="PROTEIN SCALLOPED"/>
    <property type="match status" value="1"/>
</dbReference>
<keyword evidence="9" id="KW-1185">Reference proteome</keyword>
<comment type="similarity">
    <text evidence="2">Belongs to the TEC1 family.</text>
</comment>
<comment type="caution">
    <text evidence="8">The sequence shown here is derived from an EMBL/GenBank/DDBJ whole genome shotgun (WGS) entry which is preliminary data.</text>
</comment>
<dbReference type="InterPro" id="IPR050937">
    <property type="entry name" value="TEC1_TEAD_TF"/>
</dbReference>
<sequence>MTSYDFFAPCSTPKRQRTSSNNSERLVNLPIEGPSRRKTPACLDLSGSDFLPIFSGLPFDSPTTRQCSSRRGDPLTTNFPDFDMSTLIPPSLSFEENSRSCVESGGRSVTEGVLTPLQIAQGNIENVKIPFSLGPLEYPLKNVEQTPAVWAENLLCPEPFINRNQDYLLQDRWRDDNVPIINSESSSYSSLNSSSSDRKLRISLMLITCNPLGDFESSTDPFSSTPSFDLTQTHLENRERCTQVALKHPSATILMNSDLNLMDSGSNMGDNDFKRLFNVPMLSLHVTNNLREAQKMIEIIRCEATKRQLYSKDRDIWSEEASRAFDEAIRVVPRLGRAKILALTPDGRKPFGRNELIADYIYRRTGILRHRKQISSHIQVIKNSKKLDTFRNFYSSAELPDSAHLFQNVSFDQCSASWFGGYMSKDVRSLQHQAPVQTEKEYMAFLEEVAHARNSKPFA</sequence>
<evidence type="ECO:0000256" key="2">
    <source>
        <dbReference type="ARBA" id="ARBA00008421"/>
    </source>
</evidence>
<reference evidence="8 9" key="1">
    <citation type="submission" date="2015-08" db="EMBL/GenBank/DDBJ databases">
        <title>Next Generation Sequencing and Analysis of the Genome of Puccinia sorghi L Schw, the Causal Agent of Maize Common Rust.</title>
        <authorList>
            <person name="Rochi L."/>
            <person name="Burguener G."/>
            <person name="Darino M."/>
            <person name="Turjanski A."/>
            <person name="Kreff E."/>
            <person name="Dieguez M.J."/>
            <person name="Sacco F."/>
        </authorList>
    </citation>
    <scope>NUCLEOTIDE SEQUENCE [LARGE SCALE GENOMIC DNA]</scope>
    <source>
        <strain evidence="8 9">RO10H11247</strain>
    </source>
</reference>
<keyword evidence="4" id="KW-0804">Transcription</keyword>
<organism evidence="8 9">
    <name type="scientific">Puccinia sorghi</name>
    <dbReference type="NCBI Taxonomy" id="27349"/>
    <lineage>
        <taxon>Eukaryota</taxon>
        <taxon>Fungi</taxon>
        <taxon>Dikarya</taxon>
        <taxon>Basidiomycota</taxon>
        <taxon>Pucciniomycotina</taxon>
        <taxon>Pucciniomycetes</taxon>
        <taxon>Pucciniales</taxon>
        <taxon>Pucciniaceae</taxon>
        <taxon>Puccinia</taxon>
    </lineage>
</organism>
<gene>
    <name evidence="8" type="ORF">VP01_311g3</name>
</gene>
<evidence type="ECO:0000313" key="8">
    <source>
        <dbReference type="EMBL" id="KNZ53843.1"/>
    </source>
</evidence>
<dbReference type="EMBL" id="LAVV01008080">
    <property type="protein sequence ID" value="KNZ53843.1"/>
    <property type="molecule type" value="Genomic_DNA"/>
</dbReference>
<dbReference type="GO" id="GO:0005667">
    <property type="term" value="C:transcription regulator complex"/>
    <property type="evidence" value="ECO:0007669"/>
    <property type="project" value="TreeGrafter"/>
</dbReference>
<dbReference type="PANTHER" id="PTHR11834">
    <property type="entry name" value="TRANSCRIPTIONAL ENHANCER FACTOR TEF RELATED"/>
    <property type="match status" value="1"/>
</dbReference>
<dbReference type="GO" id="GO:0005634">
    <property type="term" value="C:nucleus"/>
    <property type="evidence" value="ECO:0007669"/>
    <property type="project" value="UniProtKB-SubCell"/>
</dbReference>
<evidence type="ECO:0000259" key="7">
    <source>
        <dbReference type="PROSITE" id="PS51088"/>
    </source>
</evidence>
<dbReference type="STRING" id="27349.A0A0L6UZA0"/>
<dbReference type="InterPro" id="IPR000818">
    <property type="entry name" value="TEA/ATTS_dom"/>
</dbReference>
<dbReference type="Proteomes" id="UP000037035">
    <property type="component" value="Unassembled WGS sequence"/>
</dbReference>
<dbReference type="OrthoDB" id="2497041at2759"/>
<dbReference type="PROSITE" id="PS51088">
    <property type="entry name" value="TEA_2"/>
    <property type="match status" value="1"/>
</dbReference>